<feature type="compositionally biased region" description="Polar residues" evidence="1">
    <location>
        <begin position="337"/>
        <end position="354"/>
    </location>
</feature>
<feature type="region of interest" description="Disordered" evidence="1">
    <location>
        <begin position="337"/>
        <end position="394"/>
    </location>
</feature>
<keyword evidence="2" id="KW-0812">Transmembrane</keyword>
<accession>A0ABS1YD75</accession>
<dbReference type="Proteomes" id="UP000622245">
    <property type="component" value="Unassembled WGS sequence"/>
</dbReference>
<keyword evidence="2" id="KW-0472">Membrane</keyword>
<organism evidence="3 4">
    <name type="scientific">Micromonospora tarensis</name>
    <dbReference type="NCBI Taxonomy" id="2806100"/>
    <lineage>
        <taxon>Bacteria</taxon>
        <taxon>Bacillati</taxon>
        <taxon>Actinomycetota</taxon>
        <taxon>Actinomycetes</taxon>
        <taxon>Micromonosporales</taxon>
        <taxon>Micromonosporaceae</taxon>
        <taxon>Micromonospora</taxon>
    </lineage>
</organism>
<feature type="transmembrane region" description="Helical" evidence="2">
    <location>
        <begin position="19"/>
        <end position="38"/>
    </location>
</feature>
<feature type="transmembrane region" description="Helical" evidence="2">
    <location>
        <begin position="71"/>
        <end position="91"/>
    </location>
</feature>
<dbReference type="RefSeq" id="WP_203147707.1">
    <property type="nucleotide sequence ID" value="NZ_JAEVHL010000021.1"/>
</dbReference>
<gene>
    <name evidence="3" type="ORF">JM949_07495</name>
</gene>
<evidence type="ECO:0000313" key="3">
    <source>
        <dbReference type="EMBL" id="MBM0275307.1"/>
    </source>
</evidence>
<reference evidence="3 4" key="1">
    <citation type="submission" date="2021-01" db="EMBL/GenBank/DDBJ databases">
        <title>Draft genome sequence of Micromonospora sp. strain STR1s_6.</title>
        <authorList>
            <person name="Karlyshev A."/>
            <person name="Jawad R."/>
        </authorList>
    </citation>
    <scope>NUCLEOTIDE SEQUENCE [LARGE SCALE GENOMIC DNA]</scope>
    <source>
        <strain evidence="3 4">STR1S-6</strain>
    </source>
</reference>
<feature type="transmembrane region" description="Helical" evidence="2">
    <location>
        <begin position="45"/>
        <end position="65"/>
    </location>
</feature>
<comment type="caution">
    <text evidence="3">The sequence shown here is derived from an EMBL/GenBank/DDBJ whole genome shotgun (WGS) entry which is preliminary data.</text>
</comment>
<keyword evidence="4" id="KW-1185">Reference proteome</keyword>
<evidence type="ECO:0000313" key="4">
    <source>
        <dbReference type="Proteomes" id="UP000622245"/>
    </source>
</evidence>
<feature type="transmembrane region" description="Helical" evidence="2">
    <location>
        <begin position="111"/>
        <end position="129"/>
    </location>
</feature>
<name>A0ABS1YD75_9ACTN</name>
<evidence type="ECO:0000256" key="1">
    <source>
        <dbReference type="SAM" id="MobiDB-lite"/>
    </source>
</evidence>
<sequence length="449" mass="49408">MTIDNAAALLDFAERHRTAVLIGGGLVVGVLLVLARVCRHQKGRSAALTFAAAAVALGFSAEGMWEVATKALHLGPEMAILLFAFAEILMLSEAGQARKKISEERSPTRHIRAVWVIAIVAGLAAASHADNLSGQVIRAFMPMAVAWQWSSRILDDLPETVREESRWIWTPRRIGIHLGLLKPGAVDDLAEVFRQRRITALVNAGVKLYAEQQAAKLHAGTKPDGRSWWPRRDRLAVATAKLQRLAKTADKADIAAARAQLRLTFSIEQQLFRRDDLDERGRQTLDDVRLIMRDATERVRAVQPPASLVDQIRSNDLVQMRPEIADQIWTRAVDQHWSSGRTNGADQSRTNPSAVDQPPASKSVPATRATAERRTTARVDRDKPVSPAPGADVPPKVREMAKALAKKYRGEIPARAEVMRVMGWTSADYAGKAINLVRAERAANTTKES</sequence>
<keyword evidence="2" id="KW-1133">Transmembrane helix</keyword>
<proteinExistence type="predicted"/>
<evidence type="ECO:0000256" key="2">
    <source>
        <dbReference type="SAM" id="Phobius"/>
    </source>
</evidence>
<dbReference type="EMBL" id="JAEVHL010000021">
    <property type="protein sequence ID" value="MBM0275307.1"/>
    <property type="molecule type" value="Genomic_DNA"/>
</dbReference>
<protein>
    <submittedName>
        <fullName evidence="3">Uncharacterized protein</fullName>
    </submittedName>
</protein>
<feature type="compositionally biased region" description="Basic and acidic residues" evidence="1">
    <location>
        <begin position="370"/>
        <end position="384"/>
    </location>
</feature>